<dbReference type="STRING" id="154538.A0A1M2VJ76"/>
<keyword evidence="5" id="KW-1185">Reference proteome</keyword>
<dbReference type="PANTHER" id="PTHR33481">
    <property type="entry name" value="REVERSE TRANSCRIPTASE"/>
    <property type="match status" value="1"/>
</dbReference>
<feature type="non-terminal residue" evidence="4">
    <location>
        <position position="888"/>
    </location>
</feature>
<evidence type="ECO:0008006" key="6">
    <source>
        <dbReference type="Google" id="ProtNLM"/>
    </source>
</evidence>
<sequence>MAAVRRTWDAHAEVPWPSSRSKRWWHQSCTDALEMLRTQRSGAARRTFKHAVKKAKAEFYEEHIAAACEKGKRVWDVVSWTKPRALPMYKSLVHDGRPLVELGELWNAVDATYNSAAHREVDMSFLDDMPEADERDFPPISRQELRDAVSDVSSRSAPGSDHLRWPYVAALVKHEACGEILRQLFNACIEKAFWPAQFKEAVSVIIPKPKKDDYSRLKAYRPVVLLSCLGKLCEKVLAARLHFEGQKWGAFHPAQFGGTKQHSTVDAGMMLVHRIRQGWARGLDTSVLAFDVAQFYPSVNHRMLLGILRKQGFSTTLVKFLGQYLSGRSTAYRWDVLTSPLFVAVDVGVVQGSSLSPPLANLYIAPVIHRLCPTSSDGTGGHPWLQFFVDDGLWSVSRADLNWNVSVLRDEYQRTIKEFERVGLRVEHDKTEACHFSRKRADPTLDLGEAPFTGDTPLKPVPVLRHLGFYLDKKLTFRAHVRFYGARAASTAQSLLMLGNSIRGMPPAQRRTLYKSCVVPLMTYGCQLWYRRKGTKWHLEFLRKAQNTAARWITGAFKTSPRGGMEVLAALPPIRLHIEKLVNRTGVRANTLMASHPLLAALPNPWVCNHLAPDVAFPMGTGMPDSEASPLVAVDFAGRVCTEEFAPLHAEARPGARVLDVYGERLTWHLEHPKKDSEELPKWVERTLMPRILDAMQDRRAVVVFCDGSMYPKPKCRTGAAFRAYRNGRLLVKRGIAGGRGTSYDAEMMAGGMALAFATKQSCETIHVIADNESALKTLLDPGMHGQQLVSVVACRNAREWLTKDERRRIVFHWCPSHEGVEWNELVDEDAKHAADIPLERDECSLAHAQHLLAVQLKADWRDEYRGSRAYAGRNFLRLKAFDPPNHL</sequence>
<gene>
    <name evidence="4" type="ORF">TRAPUB_1515</name>
</gene>
<protein>
    <recommendedName>
        <fullName evidence="6">RNA-directed DNA polymerase from mobile element jockey</fullName>
    </recommendedName>
</protein>
<dbReference type="InterPro" id="IPR001763">
    <property type="entry name" value="Rhodanese-like_dom"/>
</dbReference>
<dbReference type="CDD" id="cd09276">
    <property type="entry name" value="Rnase_HI_RT_non_LTR"/>
    <property type="match status" value="1"/>
</dbReference>
<accession>A0A1M2VJ76</accession>
<dbReference type="SUPFAM" id="SSF56672">
    <property type="entry name" value="DNA/RNA polymerases"/>
    <property type="match status" value="1"/>
</dbReference>
<dbReference type="AlphaFoldDB" id="A0A1M2VJ76"/>
<dbReference type="InterPro" id="IPR002156">
    <property type="entry name" value="RNaseH_domain"/>
</dbReference>
<dbReference type="OrthoDB" id="2804491at2759"/>
<dbReference type="PROSITE" id="PS50879">
    <property type="entry name" value="RNASE_H_1"/>
    <property type="match status" value="1"/>
</dbReference>
<dbReference type="EMBL" id="MNAD01001154">
    <property type="protein sequence ID" value="OJT07630.1"/>
    <property type="molecule type" value="Genomic_DNA"/>
</dbReference>
<dbReference type="InterPro" id="IPR012337">
    <property type="entry name" value="RNaseH-like_sf"/>
</dbReference>
<dbReference type="Pfam" id="PF00075">
    <property type="entry name" value="RNase_H"/>
    <property type="match status" value="1"/>
</dbReference>
<proteinExistence type="predicted"/>
<dbReference type="PANTHER" id="PTHR33481:SF1">
    <property type="entry name" value="ENDONUCLEASE_EXONUCLEASE_PHOSPHATASE DOMAIN-CONTAINING PROTEIN-RELATED"/>
    <property type="match status" value="1"/>
</dbReference>
<feature type="domain" description="RNase H type-1" evidence="3">
    <location>
        <begin position="698"/>
        <end position="836"/>
    </location>
</feature>
<organism evidence="4 5">
    <name type="scientific">Trametes pubescens</name>
    <name type="common">White-rot fungus</name>
    <dbReference type="NCBI Taxonomy" id="154538"/>
    <lineage>
        <taxon>Eukaryota</taxon>
        <taxon>Fungi</taxon>
        <taxon>Dikarya</taxon>
        <taxon>Basidiomycota</taxon>
        <taxon>Agaricomycotina</taxon>
        <taxon>Agaricomycetes</taxon>
        <taxon>Polyporales</taxon>
        <taxon>Polyporaceae</taxon>
        <taxon>Trametes</taxon>
    </lineage>
</organism>
<feature type="domain" description="Rhodanese" evidence="1">
    <location>
        <begin position="654"/>
        <end position="764"/>
    </location>
</feature>
<dbReference type="PROSITE" id="PS50878">
    <property type="entry name" value="RT_POL"/>
    <property type="match status" value="1"/>
</dbReference>
<dbReference type="InterPro" id="IPR000477">
    <property type="entry name" value="RT_dom"/>
</dbReference>
<evidence type="ECO:0000259" key="2">
    <source>
        <dbReference type="PROSITE" id="PS50878"/>
    </source>
</evidence>
<dbReference type="PROSITE" id="PS50206">
    <property type="entry name" value="RHODANESE_3"/>
    <property type="match status" value="1"/>
</dbReference>
<evidence type="ECO:0000259" key="3">
    <source>
        <dbReference type="PROSITE" id="PS50879"/>
    </source>
</evidence>
<evidence type="ECO:0000313" key="4">
    <source>
        <dbReference type="EMBL" id="OJT07630.1"/>
    </source>
</evidence>
<dbReference type="InterPro" id="IPR036397">
    <property type="entry name" value="RNaseH_sf"/>
</dbReference>
<dbReference type="SUPFAM" id="SSF53098">
    <property type="entry name" value="Ribonuclease H-like"/>
    <property type="match status" value="1"/>
</dbReference>
<name>A0A1M2VJ76_TRAPU</name>
<feature type="domain" description="Reverse transcriptase" evidence="2">
    <location>
        <begin position="187"/>
        <end position="471"/>
    </location>
</feature>
<dbReference type="Pfam" id="PF00078">
    <property type="entry name" value="RVT_1"/>
    <property type="match status" value="1"/>
</dbReference>
<dbReference type="InterPro" id="IPR043502">
    <property type="entry name" value="DNA/RNA_pol_sf"/>
</dbReference>
<evidence type="ECO:0000259" key="1">
    <source>
        <dbReference type="PROSITE" id="PS50206"/>
    </source>
</evidence>
<comment type="caution">
    <text evidence="4">The sequence shown here is derived from an EMBL/GenBank/DDBJ whole genome shotgun (WGS) entry which is preliminary data.</text>
</comment>
<dbReference type="Gene3D" id="3.30.420.10">
    <property type="entry name" value="Ribonuclease H-like superfamily/Ribonuclease H"/>
    <property type="match status" value="1"/>
</dbReference>
<dbReference type="GO" id="GO:0003676">
    <property type="term" value="F:nucleic acid binding"/>
    <property type="evidence" value="ECO:0007669"/>
    <property type="project" value="InterPro"/>
</dbReference>
<dbReference type="CDD" id="cd01650">
    <property type="entry name" value="RT_nLTR_like"/>
    <property type="match status" value="1"/>
</dbReference>
<evidence type="ECO:0000313" key="5">
    <source>
        <dbReference type="Proteomes" id="UP000184267"/>
    </source>
</evidence>
<dbReference type="GO" id="GO:0004523">
    <property type="term" value="F:RNA-DNA hybrid ribonuclease activity"/>
    <property type="evidence" value="ECO:0007669"/>
    <property type="project" value="InterPro"/>
</dbReference>
<dbReference type="Proteomes" id="UP000184267">
    <property type="component" value="Unassembled WGS sequence"/>
</dbReference>
<reference evidence="4 5" key="1">
    <citation type="submission" date="2016-10" db="EMBL/GenBank/DDBJ databases">
        <title>Genome sequence of the basidiomycete white-rot fungus Trametes pubescens.</title>
        <authorList>
            <person name="Makela M.R."/>
            <person name="Granchi Z."/>
            <person name="Peng M."/>
            <person name="De Vries R.P."/>
            <person name="Grigoriev I."/>
            <person name="Riley R."/>
            <person name="Hilden K."/>
        </authorList>
    </citation>
    <scope>NUCLEOTIDE SEQUENCE [LARGE SCALE GENOMIC DNA]</scope>
    <source>
        <strain evidence="4 5">FBCC735</strain>
    </source>
</reference>